<feature type="domain" description="S-adenosylmethionine synthetase N-terminal" evidence="13">
    <location>
        <begin position="4"/>
        <end position="101"/>
    </location>
</feature>
<evidence type="ECO:0000256" key="3">
    <source>
        <dbReference type="ARBA" id="ARBA00022563"/>
    </source>
</evidence>
<evidence type="ECO:0000256" key="11">
    <source>
        <dbReference type="RuleBase" id="RU000542"/>
    </source>
</evidence>
<feature type="binding site" description="in other chain" evidence="10">
    <location>
        <position position="281"/>
    </location>
    <ligand>
        <name>L-methionine</name>
        <dbReference type="ChEBI" id="CHEBI:57844"/>
        <note>ligand shared between two neighboring subunits</note>
    </ligand>
</feature>
<dbReference type="FunFam" id="3.30.300.10:FF:000004">
    <property type="entry name" value="S-adenosylmethionine synthase"/>
    <property type="match status" value="1"/>
</dbReference>
<dbReference type="PROSITE" id="PS00376">
    <property type="entry name" value="ADOMET_SYNTHASE_1"/>
    <property type="match status" value="1"/>
</dbReference>
<feature type="binding site" description="in other chain" evidence="10">
    <location>
        <position position="56"/>
    </location>
    <ligand>
        <name>L-methionine</name>
        <dbReference type="ChEBI" id="CHEBI:57844"/>
        <note>ligand shared between two neighboring subunits</note>
    </ligand>
</feature>
<dbReference type="EC" id="2.5.1.6" evidence="10"/>
<feature type="binding site" evidence="10">
    <location>
        <position position="17"/>
    </location>
    <ligand>
        <name>Mg(2+)</name>
        <dbReference type="ChEBI" id="CHEBI:18420"/>
    </ligand>
</feature>
<dbReference type="InterPro" id="IPR022631">
    <property type="entry name" value="ADOMET_SYNTHASE_CS"/>
</dbReference>
<keyword evidence="5 10" id="KW-0479">Metal-binding</keyword>
<dbReference type="EMBL" id="WHNX01000017">
    <property type="protein sequence ID" value="MPW26390.1"/>
    <property type="molecule type" value="Genomic_DNA"/>
</dbReference>
<sequence>MAKKLFTSESVTEGHPDKMCDQISDAVLDAILEKDPSARVACETAITTGLVLVIGEITTNCYVDIPKIVRDTIRGIGYTRAKYGFDCDTCSVLTSIDEQSADIALGVDKALEAKTGELVETEIANTGAGDQGMMFGYACNETPELMPLPISLAHKLSKRLSAVRKNGTLDYLRPDGKTQVTVEYEDGKPVRVDTIVISTQHAPGVELETIREDLIKHVIEPVVESHLLDGQTKMYINPTGRFIIGGPQGDAGLTGRKIIVDTYGGYGRHGGGAFSGKDPTKVDRSAAYAARHVAKNIVAAGLADKCEVELAYAIGVSKPVSVYVDTFGTGKISDDKIIELIDKNFDLRPAAIIRDLDLRRPIFNKTAAYGHFGRTDEDFTWERTDKAEILKKQSEA</sequence>
<protein>
    <recommendedName>
        <fullName evidence="10">S-adenosylmethionine synthase</fullName>
        <shortName evidence="10">AdoMet synthase</shortName>
        <ecNumber evidence="10">2.5.1.6</ecNumber>
    </recommendedName>
    <alternativeName>
        <fullName evidence="10">MAT</fullName>
    </alternativeName>
    <alternativeName>
        <fullName evidence="10">Methionine adenosyltransferase</fullName>
    </alternativeName>
</protein>
<dbReference type="InterPro" id="IPR022629">
    <property type="entry name" value="S-AdoMet_synt_central"/>
</dbReference>
<dbReference type="SUPFAM" id="SSF55973">
    <property type="entry name" value="S-adenosylmethionine synthetase"/>
    <property type="match status" value="3"/>
</dbReference>
<dbReference type="Pfam" id="PF00438">
    <property type="entry name" value="S-AdoMet_synt_N"/>
    <property type="match status" value="1"/>
</dbReference>
<evidence type="ECO:0000256" key="10">
    <source>
        <dbReference type="HAMAP-Rule" id="MF_00086"/>
    </source>
</evidence>
<feature type="binding site" evidence="10">
    <location>
        <position position="250"/>
    </location>
    <ligand>
        <name>L-methionine</name>
        <dbReference type="ChEBI" id="CHEBI:57844"/>
        <note>ligand shared between two neighboring subunits</note>
    </ligand>
</feature>
<feature type="region of interest" description="Flexible loop" evidence="10">
    <location>
        <begin position="99"/>
        <end position="109"/>
    </location>
</feature>
<dbReference type="Proteomes" id="UP000440004">
    <property type="component" value="Unassembled WGS sequence"/>
</dbReference>
<evidence type="ECO:0000256" key="4">
    <source>
        <dbReference type="ARBA" id="ARBA00022679"/>
    </source>
</evidence>
<feature type="binding site" evidence="10">
    <location>
        <position position="250"/>
    </location>
    <ligand>
        <name>ATP</name>
        <dbReference type="ChEBI" id="CHEBI:30616"/>
        <note>ligand shared between two neighboring subunits</note>
    </ligand>
</feature>
<organism evidence="16 17">
    <name type="scientific">Alkalibaculum sporogenes</name>
    <dbReference type="NCBI Taxonomy" id="2655001"/>
    <lineage>
        <taxon>Bacteria</taxon>
        <taxon>Bacillati</taxon>
        <taxon>Bacillota</taxon>
        <taxon>Clostridia</taxon>
        <taxon>Eubacteriales</taxon>
        <taxon>Eubacteriaceae</taxon>
        <taxon>Alkalibaculum</taxon>
    </lineage>
</organism>
<feature type="binding site" evidence="10">
    <location>
        <position position="277"/>
    </location>
    <ligand>
        <name>ATP</name>
        <dbReference type="ChEBI" id="CHEBI:30616"/>
        <note>ligand shared between two neighboring subunits</note>
    </ligand>
</feature>
<evidence type="ECO:0000256" key="12">
    <source>
        <dbReference type="RuleBase" id="RU004462"/>
    </source>
</evidence>
<evidence type="ECO:0000256" key="2">
    <source>
        <dbReference type="ARBA" id="ARBA00009685"/>
    </source>
</evidence>
<evidence type="ECO:0000256" key="7">
    <source>
        <dbReference type="ARBA" id="ARBA00022840"/>
    </source>
</evidence>
<comment type="catalytic activity">
    <reaction evidence="10">
        <text>L-methionine + ATP + H2O = S-adenosyl-L-methionine + phosphate + diphosphate</text>
        <dbReference type="Rhea" id="RHEA:21080"/>
        <dbReference type="ChEBI" id="CHEBI:15377"/>
        <dbReference type="ChEBI" id="CHEBI:30616"/>
        <dbReference type="ChEBI" id="CHEBI:33019"/>
        <dbReference type="ChEBI" id="CHEBI:43474"/>
        <dbReference type="ChEBI" id="CHEBI:57844"/>
        <dbReference type="ChEBI" id="CHEBI:59789"/>
        <dbReference type="EC" id="2.5.1.6"/>
    </reaction>
</comment>
<dbReference type="AlphaFoldDB" id="A0A6A7KA76"/>
<comment type="similarity">
    <text evidence="2 10 12">Belongs to the AdoMet synthase family.</text>
</comment>
<keyword evidence="9 10" id="KW-0630">Potassium</keyword>
<dbReference type="PROSITE" id="PS00377">
    <property type="entry name" value="ADOMET_SYNTHASE_2"/>
    <property type="match status" value="1"/>
</dbReference>
<evidence type="ECO:0000256" key="8">
    <source>
        <dbReference type="ARBA" id="ARBA00022842"/>
    </source>
</evidence>
<evidence type="ECO:0000256" key="1">
    <source>
        <dbReference type="ARBA" id="ARBA00005224"/>
    </source>
</evidence>
<feature type="binding site" description="in other chain" evidence="10">
    <location>
        <position position="15"/>
    </location>
    <ligand>
        <name>ATP</name>
        <dbReference type="ChEBI" id="CHEBI:30616"/>
        <note>ligand shared between two neighboring subunits</note>
    </ligand>
</feature>
<keyword evidence="7 10" id="KW-0067">ATP-binding</keyword>
<dbReference type="GO" id="GO:0004478">
    <property type="term" value="F:methionine adenosyltransferase activity"/>
    <property type="evidence" value="ECO:0007669"/>
    <property type="project" value="UniProtKB-UniRule"/>
</dbReference>
<dbReference type="GO" id="GO:0005524">
    <property type="term" value="F:ATP binding"/>
    <property type="evidence" value="ECO:0007669"/>
    <property type="project" value="UniProtKB-UniRule"/>
</dbReference>
<keyword evidence="4 10" id="KW-0808">Transferase</keyword>
<feature type="domain" description="S-adenosylmethionine synthetase central" evidence="14">
    <location>
        <begin position="126"/>
        <end position="242"/>
    </location>
</feature>
<comment type="cofactor">
    <cofactor evidence="10">
        <name>Mg(2+)</name>
        <dbReference type="ChEBI" id="CHEBI:18420"/>
    </cofactor>
    <text evidence="10">Binds 2 divalent ions per subunit.</text>
</comment>
<reference evidence="16 17" key="1">
    <citation type="submission" date="2019-10" db="EMBL/GenBank/DDBJ databases">
        <title>Alkalibaculum tamaniensis sp.nov., a new alkaliphilic acetogen, isolated on methoxylated aromatics from a mud volcano.</title>
        <authorList>
            <person name="Khomyakova M.A."/>
            <person name="Merkel A.Y."/>
            <person name="Bonch-Osmolovskaya E.A."/>
            <person name="Slobodkin A.I."/>
        </authorList>
    </citation>
    <scope>NUCLEOTIDE SEQUENCE [LARGE SCALE GENOMIC DNA]</scope>
    <source>
        <strain evidence="16 17">M08DMB</strain>
    </source>
</reference>
<feature type="binding site" description="in other chain" evidence="10">
    <location>
        <position position="99"/>
    </location>
    <ligand>
        <name>L-methionine</name>
        <dbReference type="ChEBI" id="CHEBI:57844"/>
        <note>ligand shared between two neighboring subunits</note>
    </ligand>
</feature>
<dbReference type="UniPathway" id="UPA00315">
    <property type="reaction ID" value="UER00080"/>
</dbReference>
<dbReference type="Pfam" id="PF02773">
    <property type="entry name" value="S-AdoMet_synt_C"/>
    <property type="match status" value="1"/>
</dbReference>
<feature type="domain" description="S-adenosylmethionine synthetase C-terminal" evidence="15">
    <location>
        <begin position="244"/>
        <end position="383"/>
    </location>
</feature>
<evidence type="ECO:0000313" key="16">
    <source>
        <dbReference type="EMBL" id="MPW26390.1"/>
    </source>
</evidence>
<keyword evidence="8 10" id="KW-0460">Magnesium</keyword>
<dbReference type="InterPro" id="IPR022636">
    <property type="entry name" value="S-AdoMet_synthetase_sfam"/>
</dbReference>
<dbReference type="GO" id="GO:0005737">
    <property type="term" value="C:cytoplasm"/>
    <property type="evidence" value="ECO:0007669"/>
    <property type="project" value="UniProtKB-SubCell"/>
</dbReference>
<dbReference type="PANTHER" id="PTHR11964">
    <property type="entry name" value="S-ADENOSYLMETHIONINE SYNTHETASE"/>
    <property type="match status" value="1"/>
</dbReference>
<keyword evidence="3 10" id="KW-0554">One-carbon metabolism</keyword>
<keyword evidence="10" id="KW-0963">Cytoplasm</keyword>
<dbReference type="FunFam" id="3.30.300.10:FF:000003">
    <property type="entry name" value="S-adenosylmethionine synthase"/>
    <property type="match status" value="1"/>
</dbReference>
<evidence type="ECO:0000256" key="9">
    <source>
        <dbReference type="ARBA" id="ARBA00022958"/>
    </source>
</evidence>
<name>A0A6A7KA76_9FIRM</name>
<feature type="binding site" evidence="10">
    <location>
        <position position="43"/>
    </location>
    <ligand>
        <name>K(+)</name>
        <dbReference type="ChEBI" id="CHEBI:29103"/>
    </ligand>
</feature>
<comment type="subunit">
    <text evidence="10">Homotetramer; dimer of dimers.</text>
</comment>
<evidence type="ECO:0000259" key="13">
    <source>
        <dbReference type="Pfam" id="PF00438"/>
    </source>
</evidence>
<dbReference type="RefSeq" id="WP_152804849.1">
    <property type="nucleotide sequence ID" value="NZ_WHNX01000017.1"/>
</dbReference>
<evidence type="ECO:0000313" key="17">
    <source>
        <dbReference type="Proteomes" id="UP000440004"/>
    </source>
</evidence>
<evidence type="ECO:0000259" key="14">
    <source>
        <dbReference type="Pfam" id="PF02772"/>
    </source>
</evidence>
<comment type="caution">
    <text evidence="16">The sequence shown here is derived from an EMBL/GenBank/DDBJ whole genome shotgun (WGS) entry which is preliminary data.</text>
</comment>
<comment type="cofactor">
    <cofactor evidence="10">
        <name>K(+)</name>
        <dbReference type="ChEBI" id="CHEBI:29103"/>
    </cofactor>
    <text evidence="10">Binds 1 potassium ion per subunit.</text>
</comment>
<dbReference type="InterPro" id="IPR022630">
    <property type="entry name" value="S-AdoMet_synt_C"/>
</dbReference>
<evidence type="ECO:0000256" key="6">
    <source>
        <dbReference type="ARBA" id="ARBA00022741"/>
    </source>
</evidence>
<dbReference type="InterPro" id="IPR002133">
    <property type="entry name" value="S-AdoMet_synthetase"/>
</dbReference>
<feature type="binding site" description="in other chain" evidence="10">
    <location>
        <begin position="256"/>
        <end position="257"/>
    </location>
    <ligand>
        <name>ATP</name>
        <dbReference type="ChEBI" id="CHEBI:30616"/>
        <note>ligand shared between two neighboring subunits</note>
    </ligand>
</feature>
<accession>A0A6A7KA76</accession>
<comment type="function">
    <text evidence="10">Catalyzes the formation of S-adenosylmethionine (AdoMet) from methionine and ATP. The overall synthetic reaction is composed of two sequential steps, AdoMet formation and the subsequent tripolyphosphate hydrolysis which occurs prior to release of AdoMet from the enzyme.</text>
</comment>
<dbReference type="InterPro" id="IPR022628">
    <property type="entry name" value="S-AdoMet_synt_N"/>
</dbReference>
<comment type="subcellular location">
    <subcellularLocation>
        <location evidence="10 11">Cytoplasm</location>
    </subcellularLocation>
</comment>
<dbReference type="GO" id="GO:0000287">
    <property type="term" value="F:magnesium ion binding"/>
    <property type="evidence" value="ECO:0007669"/>
    <property type="project" value="UniProtKB-UniRule"/>
</dbReference>
<dbReference type="PIRSF" id="PIRSF000497">
    <property type="entry name" value="MAT"/>
    <property type="match status" value="1"/>
</dbReference>
<feature type="binding site" description="in other chain" evidence="10">
    <location>
        <begin position="241"/>
        <end position="242"/>
    </location>
    <ligand>
        <name>ATP</name>
        <dbReference type="ChEBI" id="CHEBI:30616"/>
        <note>ligand shared between two neighboring subunits</note>
    </ligand>
</feature>
<evidence type="ECO:0000259" key="15">
    <source>
        <dbReference type="Pfam" id="PF02773"/>
    </source>
</evidence>
<dbReference type="Gene3D" id="3.30.300.10">
    <property type="match status" value="3"/>
</dbReference>
<dbReference type="GO" id="GO:0006556">
    <property type="term" value="P:S-adenosylmethionine biosynthetic process"/>
    <property type="evidence" value="ECO:0007669"/>
    <property type="project" value="UniProtKB-UniRule"/>
</dbReference>
<gene>
    <name evidence="10" type="primary">metK</name>
    <name evidence="16" type="ORF">GC105_11380</name>
</gene>
<dbReference type="HAMAP" id="MF_00086">
    <property type="entry name" value="S_AdoMet_synth1"/>
    <property type="match status" value="1"/>
</dbReference>
<keyword evidence="17" id="KW-1185">Reference proteome</keyword>
<dbReference type="CDD" id="cd18079">
    <property type="entry name" value="S-AdoMet_synt"/>
    <property type="match status" value="1"/>
</dbReference>
<feature type="binding site" evidence="10">
    <location>
        <position position="273"/>
    </location>
    <ligand>
        <name>ATP</name>
        <dbReference type="ChEBI" id="CHEBI:30616"/>
        <note>ligand shared between two neighboring subunits</note>
    </ligand>
</feature>
<feature type="binding site" description="in other chain" evidence="10">
    <location>
        <begin position="175"/>
        <end position="177"/>
    </location>
    <ligand>
        <name>ATP</name>
        <dbReference type="ChEBI" id="CHEBI:30616"/>
        <note>ligand shared between two neighboring subunits</note>
    </ligand>
</feature>
<comment type="pathway">
    <text evidence="1 10">Amino-acid biosynthesis; S-adenosyl-L-methionine biosynthesis; S-adenosyl-L-methionine from L-methionine: step 1/1.</text>
</comment>
<dbReference type="Pfam" id="PF02772">
    <property type="entry name" value="S-AdoMet_synt_M"/>
    <property type="match status" value="1"/>
</dbReference>
<keyword evidence="6 10" id="KW-0547">Nucleotide-binding</keyword>
<evidence type="ECO:0000256" key="5">
    <source>
        <dbReference type="ARBA" id="ARBA00022723"/>
    </source>
</evidence>
<proteinExistence type="inferred from homology"/>
<dbReference type="NCBIfam" id="TIGR01034">
    <property type="entry name" value="metK"/>
    <property type="match status" value="1"/>
</dbReference>
<dbReference type="GO" id="GO:0006730">
    <property type="term" value="P:one-carbon metabolic process"/>
    <property type="evidence" value="ECO:0007669"/>
    <property type="project" value="UniProtKB-KW"/>
</dbReference>